<evidence type="ECO:0000313" key="3">
    <source>
        <dbReference type="Proteomes" id="UP001165190"/>
    </source>
</evidence>
<dbReference type="GO" id="GO:0003676">
    <property type="term" value="F:nucleic acid binding"/>
    <property type="evidence" value="ECO:0007669"/>
    <property type="project" value="InterPro"/>
</dbReference>
<dbReference type="InterPro" id="IPR005135">
    <property type="entry name" value="Endo/exonuclease/phosphatase"/>
</dbReference>
<dbReference type="SUPFAM" id="SSF56672">
    <property type="entry name" value="DNA/RNA polymerases"/>
    <property type="match status" value="1"/>
</dbReference>
<dbReference type="InterPro" id="IPR043502">
    <property type="entry name" value="DNA/RNA_pol_sf"/>
</dbReference>
<dbReference type="CDD" id="cd06222">
    <property type="entry name" value="RNase_H_like"/>
    <property type="match status" value="1"/>
</dbReference>
<keyword evidence="3" id="KW-1185">Reference proteome</keyword>
<dbReference type="Pfam" id="PF03372">
    <property type="entry name" value="Exo_endo_phos"/>
    <property type="match status" value="1"/>
</dbReference>
<dbReference type="Gene3D" id="3.60.10.10">
    <property type="entry name" value="Endonuclease/exonuclease/phosphatase"/>
    <property type="match status" value="1"/>
</dbReference>
<feature type="domain" description="Reverse transcriptase" evidence="1">
    <location>
        <begin position="477"/>
        <end position="755"/>
    </location>
</feature>
<evidence type="ECO:0000313" key="2">
    <source>
        <dbReference type="EMBL" id="GMJ07534.1"/>
    </source>
</evidence>
<dbReference type="SUPFAM" id="SSF56219">
    <property type="entry name" value="DNase I-like"/>
    <property type="match status" value="1"/>
</dbReference>
<evidence type="ECO:0000259" key="1">
    <source>
        <dbReference type="PROSITE" id="PS50878"/>
    </source>
</evidence>
<dbReference type="InterPro" id="IPR044730">
    <property type="entry name" value="RNase_H-like_dom_plant"/>
</dbReference>
<organism evidence="2 3">
    <name type="scientific">Hibiscus trionum</name>
    <name type="common">Flower of an hour</name>
    <dbReference type="NCBI Taxonomy" id="183268"/>
    <lineage>
        <taxon>Eukaryota</taxon>
        <taxon>Viridiplantae</taxon>
        <taxon>Streptophyta</taxon>
        <taxon>Embryophyta</taxon>
        <taxon>Tracheophyta</taxon>
        <taxon>Spermatophyta</taxon>
        <taxon>Magnoliopsida</taxon>
        <taxon>eudicotyledons</taxon>
        <taxon>Gunneridae</taxon>
        <taxon>Pentapetalae</taxon>
        <taxon>rosids</taxon>
        <taxon>malvids</taxon>
        <taxon>Malvales</taxon>
        <taxon>Malvaceae</taxon>
        <taxon>Malvoideae</taxon>
        <taxon>Hibiscus</taxon>
    </lineage>
</organism>
<dbReference type="GO" id="GO:0004523">
    <property type="term" value="F:RNA-DNA hybrid ribonuclease activity"/>
    <property type="evidence" value="ECO:0007669"/>
    <property type="project" value="InterPro"/>
</dbReference>
<name>A0A9W7J617_HIBTR</name>
<dbReference type="InterPro" id="IPR000477">
    <property type="entry name" value="RT_dom"/>
</dbReference>
<sequence length="1347" mass="154374">MVSVLTWNVRGLGKAEKFRAVSQGIFKSKAKIIFVQETKLVTINTRLSKRLMGKNFNELAFAPSSGASGGLFTMWNSDFLKVDKTILQDRLIAVIGRMGRKQMKIGLINIYAPNAGGERKRFLEKVLDLIQTSNVPFIVGGDFNEVVSNEERVGVSKAQDAPNFLAEFIVKGEFIDLPLSGGKFTWFRGGKNLAASRLDRFLIAPEVLLAFPCLTQSSKPRGLSDHNPIVLQEDRPKYEGRPFKWFSYWAEDEDYKEKVRSTIDGRGDRDIGLILKDVKVLTKKWARESEAKNSVHISVLEEKIEFLENKAAISNADSADWEELRQLKNSVWERYRKEERDWLQKSRLKWFHEGDSNTKFFHLTASIRRSQNHISSIQKGNLKVDDPNQISLAFEDHFKELYNKLNTLPIKSFDVPVRRLSDESARALETPFSEEEIWSAIKSSDGNRAPGPDGFNLNFFKCFWPNVKQGVLDFFEKFYSGSLLDSFFNQSFVALIPKTPNPMYIEDYRPISLVGSLYKILARVLARRLARCISEVVGDTQFAFVAGKQIAYCSLIANEVIDDLKKKNRKAIIFKADFMRAYDTVSWKFLEFAQDKMGFGSLWKKWIMTCISTPVISVLVNGIPSGPFNIKRGLRQGCSLSPLLFNIVGEMLSSLLNKAAVLGILESVKVGNSNLRISHIQFADDLMVFDSAKEESVRNIIRIMRLFSLCSGLQLNLQKTKIYGINVEEDFIKSVASNARCSFDTLPSSYLGLPLGHSKCNKEMWRPIFILSNLPTYYLSMFELPKSITTKLNGMIANFLWGGKGGKCIHWVNWEKVCKPKTYGGLGIRDIRMKNRAMLNKWVWRYGCERSSLWRKIVDAKYGMDSSRLIPSATIGKRTSRIWKDITKPLSNVNDKFTKSIRLITGDGTSIDFWNDYWTDFNSLREAFPRIYAVAIKKDGKVADFGKRGTDGWCWNIELRRRFFDWEVEVWNEFLITINKAVCSPNLEDRIWWTGGSSGMYSVKDFCDTLTSNERQSDCLWPIVWMNIAPIKVEAFLWKAIQNRIPTGSELVKRGVELNGIICCPLCREVPETVNHLFLHCSIAWQTWQKWCSLWQVHFIIPATFNSFVQMWESVSLNRDYKLIWSMALREFVWSLWLCRNAVIFDSKSWKVEEIFESAMLRTGQWCRWKWPESCTSACDFVRCPVAISIKKKKECSAQNSTWIAPAEGFLKFNVDAAIFGIDRFAGIGGILRDHKGAQLLFFSRFIGKSDPTQAELLSVLEACKSFEVSRWCNSHSLILESDCEMAINWIENPQRTPAVFLSLVKEIGETCRMYNWKLNFVYRERNEAAHKLARLGALKTPNFRGS</sequence>
<dbReference type="InterPro" id="IPR026960">
    <property type="entry name" value="RVT-Znf"/>
</dbReference>
<dbReference type="SUPFAM" id="SSF53098">
    <property type="entry name" value="Ribonuclease H-like"/>
    <property type="match status" value="1"/>
</dbReference>
<dbReference type="InterPro" id="IPR036691">
    <property type="entry name" value="Endo/exonu/phosph_ase_sf"/>
</dbReference>
<dbReference type="Pfam" id="PF13966">
    <property type="entry name" value="zf-RVT"/>
    <property type="match status" value="1"/>
</dbReference>
<dbReference type="EMBL" id="BSYR01000048">
    <property type="protein sequence ID" value="GMJ07534.1"/>
    <property type="molecule type" value="Genomic_DNA"/>
</dbReference>
<protein>
    <recommendedName>
        <fullName evidence="1">Reverse transcriptase domain-containing protein</fullName>
    </recommendedName>
</protein>
<dbReference type="Gene3D" id="3.30.420.10">
    <property type="entry name" value="Ribonuclease H-like superfamily/Ribonuclease H"/>
    <property type="match status" value="1"/>
</dbReference>
<dbReference type="PROSITE" id="PS50878">
    <property type="entry name" value="RT_POL"/>
    <property type="match status" value="1"/>
</dbReference>
<dbReference type="OrthoDB" id="1418194at2759"/>
<dbReference type="InterPro" id="IPR036397">
    <property type="entry name" value="RNaseH_sf"/>
</dbReference>
<dbReference type="Pfam" id="PF00078">
    <property type="entry name" value="RVT_1"/>
    <property type="match status" value="1"/>
</dbReference>
<gene>
    <name evidence="2" type="ORF">HRI_004422600</name>
</gene>
<proteinExistence type="predicted"/>
<accession>A0A9W7J617</accession>
<dbReference type="InterPro" id="IPR012337">
    <property type="entry name" value="RNaseH-like_sf"/>
</dbReference>
<reference evidence="2" key="1">
    <citation type="submission" date="2023-05" db="EMBL/GenBank/DDBJ databases">
        <title>Genome and transcriptome analyses reveal genes involved in the formation of fine ridges on petal epidermal cells in Hibiscus trionum.</title>
        <authorList>
            <person name="Koshimizu S."/>
            <person name="Masuda S."/>
            <person name="Ishii T."/>
            <person name="Shirasu K."/>
            <person name="Hoshino A."/>
            <person name="Arita M."/>
        </authorList>
    </citation>
    <scope>NUCLEOTIDE SEQUENCE</scope>
    <source>
        <strain evidence="2">Hamamatsu line</strain>
    </source>
</reference>
<dbReference type="CDD" id="cd01650">
    <property type="entry name" value="RT_nLTR_like"/>
    <property type="match status" value="1"/>
</dbReference>
<dbReference type="Proteomes" id="UP001165190">
    <property type="component" value="Unassembled WGS sequence"/>
</dbReference>
<comment type="caution">
    <text evidence="2">The sequence shown here is derived from an EMBL/GenBank/DDBJ whole genome shotgun (WGS) entry which is preliminary data.</text>
</comment>
<dbReference type="Pfam" id="PF13456">
    <property type="entry name" value="RVT_3"/>
    <property type="match status" value="1"/>
</dbReference>
<dbReference type="PANTHER" id="PTHR33116">
    <property type="entry name" value="REVERSE TRANSCRIPTASE ZINC-BINDING DOMAIN-CONTAINING PROTEIN-RELATED-RELATED"/>
    <property type="match status" value="1"/>
</dbReference>
<dbReference type="PANTHER" id="PTHR33116:SF75">
    <property type="entry name" value="RIBONUCLEASE H PROTEIN"/>
    <property type="match status" value="1"/>
</dbReference>
<dbReference type="InterPro" id="IPR002156">
    <property type="entry name" value="RNaseH_domain"/>
</dbReference>